<evidence type="ECO:0000256" key="7">
    <source>
        <dbReference type="RuleBase" id="RU362099"/>
    </source>
</evidence>
<name>A0A8J7P5L3_ATRSP</name>
<evidence type="ECO:0000313" key="9">
    <source>
        <dbReference type="EMBL" id="MBN3323775.1"/>
    </source>
</evidence>
<dbReference type="AlphaFoldDB" id="A0A8J7P5L3"/>
<dbReference type="EMBL" id="JAAWVO010067470">
    <property type="protein sequence ID" value="MBN3323775.1"/>
    <property type="molecule type" value="Genomic_DNA"/>
</dbReference>
<comment type="function">
    <text evidence="7">This is the non-catalytic component of the active enzyme, which catalyzes the hydrolysis of ATP coupled with the exchange of Na(+) and K(+) ions across the plasma membrane.</text>
</comment>
<dbReference type="Gene3D" id="1.20.5.170">
    <property type="match status" value="1"/>
</dbReference>
<organism evidence="9 10">
    <name type="scientific">Atractosteus spatula</name>
    <name type="common">Alligator gar</name>
    <name type="synonym">Lepisosteus spatula</name>
    <dbReference type="NCBI Taxonomy" id="7917"/>
    <lineage>
        <taxon>Eukaryota</taxon>
        <taxon>Metazoa</taxon>
        <taxon>Chordata</taxon>
        <taxon>Craniata</taxon>
        <taxon>Vertebrata</taxon>
        <taxon>Euteleostomi</taxon>
        <taxon>Actinopterygii</taxon>
        <taxon>Neopterygii</taxon>
        <taxon>Holostei</taxon>
        <taxon>Semionotiformes</taxon>
        <taxon>Lepisosteidae</taxon>
        <taxon>Atractosteus</taxon>
    </lineage>
</organism>
<dbReference type="PANTHER" id="PTHR11523">
    <property type="entry name" value="SODIUM/POTASSIUM-DEPENDENT ATPASE BETA SUBUNIT"/>
    <property type="match status" value="1"/>
</dbReference>
<evidence type="ECO:0000256" key="3">
    <source>
        <dbReference type="ARBA" id="ARBA00022692"/>
    </source>
</evidence>
<dbReference type="PROSITE" id="PS00391">
    <property type="entry name" value="ATPASE_NA_K_BETA_2"/>
    <property type="match status" value="1"/>
</dbReference>
<evidence type="ECO:0000256" key="1">
    <source>
        <dbReference type="ARBA" id="ARBA00004606"/>
    </source>
</evidence>
<reference evidence="9" key="1">
    <citation type="journal article" date="2021" name="Cell">
        <title>Tracing the genetic footprints of vertebrate landing in non-teleost ray-finned fishes.</title>
        <authorList>
            <person name="Bi X."/>
            <person name="Wang K."/>
            <person name="Yang L."/>
            <person name="Pan H."/>
            <person name="Jiang H."/>
            <person name="Wei Q."/>
            <person name="Fang M."/>
            <person name="Yu H."/>
            <person name="Zhu C."/>
            <person name="Cai Y."/>
            <person name="He Y."/>
            <person name="Gan X."/>
            <person name="Zeng H."/>
            <person name="Yu D."/>
            <person name="Zhu Y."/>
            <person name="Jiang H."/>
            <person name="Qiu Q."/>
            <person name="Yang H."/>
            <person name="Zhang Y.E."/>
            <person name="Wang W."/>
            <person name="Zhu M."/>
            <person name="He S."/>
            <person name="Zhang G."/>
        </authorList>
    </citation>
    <scope>NUCLEOTIDE SEQUENCE</scope>
    <source>
        <strain evidence="9">Allg_001</strain>
    </source>
</reference>
<comment type="similarity">
    <text evidence="2 7">Belongs to the X(+)/potassium ATPases subunit beta family.</text>
</comment>
<dbReference type="PANTHER" id="PTHR11523:SF12">
    <property type="entry name" value="PROTEIN ATP1B4"/>
    <property type="match status" value="1"/>
</dbReference>
<dbReference type="GO" id="GO:0006814">
    <property type="term" value="P:sodium ion transport"/>
    <property type="evidence" value="ECO:0007669"/>
    <property type="project" value="InterPro"/>
</dbReference>
<dbReference type="GO" id="GO:0005890">
    <property type="term" value="C:sodium:potassium-exchanging ATPase complex"/>
    <property type="evidence" value="ECO:0007669"/>
    <property type="project" value="InterPro"/>
</dbReference>
<dbReference type="InterPro" id="IPR000402">
    <property type="entry name" value="Na/K_ATPase_sub_beta"/>
</dbReference>
<dbReference type="GO" id="GO:0005637">
    <property type="term" value="C:nuclear inner membrane"/>
    <property type="evidence" value="ECO:0007669"/>
    <property type="project" value="TreeGrafter"/>
</dbReference>
<feature type="non-terminal residue" evidence="9">
    <location>
        <position position="1"/>
    </location>
</feature>
<dbReference type="InterPro" id="IPR038702">
    <property type="entry name" value="Na/K_ATPase_sub_beta_sf"/>
</dbReference>
<accession>A0A8J7P5L3</accession>
<protein>
    <recommendedName>
        <fullName evidence="7">Sodium/potassium-transporting ATPase subunit beta</fullName>
    </recommendedName>
</protein>
<evidence type="ECO:0000256" key="6">
    <source>
        <dbReference type="ARBA" id="ARBA00023136"/>
    </source>
</evidence>
<feature type="transmembrane region" description="Helical" evidence="7">
    <location>
        <begin position="96"/>
        <end position="123"/>
    </location>
</feature>
<feature type="compositionally biased region" description="Low complexity" evidence="8">
    <location>
        <begin position="22"/>
        <end position="36"/>
    </location>
</feature>
<evidence type="ECO:0000256" key="8">
    <source>
        <dbReference type="SAM" id="MobiDB-lite"/>
    </source>
</evidence>
<gene>
    <name evidence="9" type="primary">Atp1b4</name>
    <name evidence="9" type="ORF">GTO95_0011713</name>
</gene>
<feature type="region of interest" description="Disordered" evidence="8">
    <location>
        <begin position="1"/>
        <end position="67"/>
    </location>
</feature>
<proteinExistence type="inferred from homology"/>
<evidence type="ECO:0000313" key="10">
    <source>
        <dbReference type="Proteomes" id="UP000736164"/>
    </source>
</evidence>
<keyword evidence="6 7" id="KW-0472">Membrane</keyword>
<dbReference type="NCBIfam" id="TIGR01107">
    <property type="entry name" value="Na_K_ATPase_bet"/>
    <property type="match status" value="1"/>
</dbReference>
<keyword evidence="3 7" id="KW-0812">Transmembrane</keyword>
<keyword evidence="10" id="KW-1185">Reference proteome</keyword>
<feature type="compositionally biased region" description="Acidic residues" evidence="8">
    <location>
        <begin position="37"/>
        <end position="54"/>
    </location>
</feature>
<dbReference type="Pfam" id="PF00287">
    <property type="entry name" value="Na_K-ATPase"/>
    <property type="match status" value="1"/>
</dbReference>
<comment type="subcellular location">
    <subcellularLocation>
        <location evidence="1">Membrane</location>
        <topology evidence="1">Single-pass type II membrane protein</topology>
    </subcellularLocation>
</comment>
<keyword evidence="4" id="KW-0735">Signal-anchor</keyword>
<dbReference type="Proteomes" id="UP000736164">
    <property type="component" value="Unassembled WGS sequence"/>
</dbReference>
<comment type="caution">
    <text evidence="9">The sequence shown here is derived from an EMBL/GenBank/DDBJ whole genome shotgun (WGS) entry which is preliminary data.</text>
</comment>
<evidence type="ECO:0000256" key="2">
    <source>
        <dbReference type="ARBA" id="ARBA00005876"/>
    </source>
</evidence>
<keyword evidence="5 7" id="KW-1133">Transmembrane helix</keyword>
<dbReference type="Gene3D" id="2.60.40.1660">
    <property type="entry name" value="Na, k-atpase alpha subunit"/>
    <property type="match status" value="1"/>
</dbReference>
<evidence type="ECO:0000256" key="5">
    <source>
        <dbReference type="ARBA" id="ARBA00022989"/>
    </source>
</evidence>
<evidence type="ECO:0000256" key="4">
    <source>
        <dbReference type="ARBA" id="ARBA00022968"/>
    </source>
</evidence>
<sequence length="345" mass="39243">MEPDTTAGGAEEQHHGNYLPKAAGETEAQQEPAAAEGSEEEEEESEEESDDEEPGFERWKPKPKPKKTCREVMADLKKFLWNPETRQFMGRSGKSWSLIILFYLALYSFLAAMFAACMCGLLWSISPYNPTYSDRVVPPGMMMSPNLNGFDISFNASDRSSWEMYTEALQSYLRPYNDSLQEERNIDCRDKEDYFRQDFQPESAERKACWFKRSWLKECSGVQDPDFGYSQGKPCVVLKMNRILGYLPGEGTAINVTCHAQKGGPENLGDVQYYPDNVFSKTYYPYYGKLRHVNYTSPLVAVQLPSVQLDVPLTVQCKLNGKGIINDSPYDRFLGRITFTLRVGA</sequence>
<dbReference type="GO" id="GO:0006813">
    <property type="term" value="P:potassium ion transport"/>
    <property type="evidence" value="ECO:0007669"/>
    <property type="project" value="InterPro"/>
</dbReference>
<feature type="non-terminal residue" evidence="9">
    <location>
        <position position="345"/>
    </location>
</feature>
<dbReference type="GO" id="GO:0006355">
    <property type="term" value="P:regulation of DNA-templated transcription"/>
    <property type="evidence" value="ECO:0007669"/>
    <property type="project" value="TreeGrafter"/>
</dbReference>
<keyword evidence="7" id="KW-0406">Ion transport</keyword>
<keyword evidence="7" id="KW-0813">Transport</keyword>